<proteinExistence type="predicted"/>
<comment type="caution">
    <text evidence="1">The sequence shown here is derived from an EMBL/GenBank/DDBJ whole genome shotgun (WGS) entry which is preliminary data.</text>
</comment>
<evidence type="ECO:0000313" key="2">
    <source>
        <dbReference type="Proteomes" id="UP000703269"/>
    </source>
</evidence>
<sequence>MFPWEYTAQIGDLKFRVRRPVSWNEGSKEIQEARRFGVMELLGRDGGWLPLGIRLSFHPSDTDYLSFTLLNGF</sequence>
<keyword evidence="2" id="KW-1185">Reference proteome</keyword>
<accession>A0A9P3LH64</accession>
<evidence type="ECO:0000313" key="1">
    <source>
        <dbReference type="EMBL" id="GJE95216.1"/>
    </source>
</evidence>
<name>A0A9P3LH64_9APHY</name>
<gene>
    <name evidence="1" type="ORF">PsYK624_113970</name>
</gene>
<dbReference type="AlphaFoldDB" id="A0A9P3LH64"/>
<dbReference type="EMBL" id="BPQB01000047">
    <property type="protein sequence ID" value="GJE95216.1"/>
    <property type="molecule type" value="Genomic_DNA"/>
</dbReference>
<reference evidence="1 2" key="1">
    <citation type="submission" date="2021-08" db="EMBL/GenBank/DDBJ databases">
        <title>Draft Genome Sequence of Phanerochaete sordida strain YK-624.</title>
        <authorList>
            <person name="Mori T."/>
            <person name="Dohra H."/>
            <person name="Suzuki T."/>
            <person name="Kawagishi H."/>
            <person name="Hirai H."/>
        </authorList>
    </citation>
    <scope>NUCLEOTIDE SEQUENCE [LARGE SCALE GENOMIC DNA]</scope>
    <source>
        <strain evidence="1 2">YK-624</strain>
    </source>
</reference>
<protein>
    <submittedName>
        <fullName evidence="1">Uncharacterized protein</fullName>
    </submittedName>
</protein>
<organism evidence="1 2">
    <name type="scientific">Phanerochaete sordida</name>
    <dbReference type="NCBI Taxonomy" id="48140"/>
    <lineage>
        <taxon>Eukaryota</taxon>
        <taxon>Fungi</taxon>
        <taxon>Dikarya</taxon>
        <taxon>Basidiomycota</taxon>
        <taxon>Agaricomycotina</taxon>
        <taxon>Agaricomycetes</taxon>
        <taxon>Polyporales</taxon>
        <taxon>Phanerochaetaceae</taxon>
        <taxon>Phanerochaete</taxon>
    </lineage>
</organism>
<dbReference type="Proteomes" id="UP000703269">
    <property type="component" value="Unassembled WGS sequence"/>
</dbReference>